<dbReference type="Proteomes" id="UP000541154">
    <property type="component" value="Unassembled WGS sequence"/>
</dbReference>
<reference evidence="1 2" key="1">
    <citation type="submission" date="2019-04" db="EMBL/GenBank/DDBJ databases">
        <title>Aspergillus burnettii sp. nov., novel species from soil in southeast Queensland.</title>
        <authorList>
            <person name="Gilchrist C.L.M."/>
            <person name="Pitt J.I."/>
            <person name="Lange L."/>
            <person name="Lacey H.J."/>
            <person name="Vuong D."/>
            <person name="Midgley D.J."/>
            <person name="Greenfield P."/>
            <person name="Bradbury M."/>
            <person name="Lacey E."/>
            <person name="Busk P.K."/>
            <person name="Pilgaard B."/>
            <person name="Chooi Y.H."/>
            <person name="Piggott A.M."/>
        </authorList>
    </citation>
    <scope>NUCLEOTIDE SEQUENCE [LARGE SCALE GENOMIC DNA]</scope>
    <source>
        <strain evidence="1 2">FRR 5400</strain>
    </source>
</reference>
<gene>
    <name evidence="1" type="ORF">ETB97_002051</name>
</gene>
<dbReference type="EMBL" id="SPNV01000142">
    <property type="protein sequence ID" value="KAF5860090.1"/>
    <property type="molecule type" value="Genomic_DNA"/>
</dbReference>
<evidence type="ECO:0000313" key="1">
    <source>
        <dbReference type="EMBL" id="KAF5860090.1"/>
    </source>
</evidence>
<keyword evidence="2" id="KW-1185">Reference proteome</keyword>
<name>A0A8H6A564_PETAA</name>
<organism evidence="1 2">
    <name type="scientific">Petromyces alliaceus</name>
    <name type="common">Aspergillus alliaceus</name>
    <dbReference type="NCBI Taxonomy" id="209559"/>
    <lineage>
        <taxon>Eukaryota</taxon>
        <taxon>Fungi</taxon>
        <taxon>Dikarya</taxon>
        <taxon>Ascomycota</taxon>
        <taxon>Pezizomycotina</taxon>
        <taxon>Eurotiomycetes</taxon>
        <taxon>Eurotiomycetidae</taxon>
        <taxon>Eurotiales</taxon>
        <taxon>Aspergillaceae</taxon>
        <taxon>Aspergillus</taxon>
        <taxon>Aspergillus subgen. Circumdati</taxon>
    </lineage>
</organism>
<protein>
    <submittedName>
        <fullName evidence="1">Uncharacterized protein</fullName>
    </submittedName>
</protein>
<comment type="caution">
    <text evidence="1">The sequence shown here is derived from an EMBL/GenBank/DDBJ whole genome shotgun (WGS) entry which is preliminary data.</text>
</comment>
<evidence type="ECO:0000313" key="2">
    <source>
        <dbReference type="Proteomes" id="UP000541154"/>
    </source>
</evidence>
<proteinExistence type="predicted"/>
<accession>A0A8H6A564</accession>
<dbReference type="AlphaFoldDB" id="A0A8H6A564"/>
<sequence length="125" mass="14167">MEMLYVIGSGARPNLSPPVLPPKRLPVNIARLHDLHVGQDILRRRQQYRLRGSHLRIMQTATRVLGSGQPSRGVLRVEPRLLSAGVQFGSQTRHSGRDELRGVQSSWPRLCILNRLLNTLMTRMT</sequence>